<sequence length="170" mass="17483">MERPRSTFTCLACGMMMASTAKGTHMRACSRTTRLQGAASFSAPTYMGITNGHVLSSCLQETHTLLAEVASGLQHNFPNLAAHLMVNGGSDGCEQTVAPTAPLGLGVTATTPGQGISNFQVPPLYIPTTPAAQFPTSGVAAHNSQTVGSQPTPPPSSPPHTMPVKVVGNV</sequence>
<evidence type="ECO:0000313" key="2">
    <source>
        <dbReference type="EMBL" id="GIM06158.1"/>
    </source>
</evidence>
<proteinExistence type="predicted"/>
<evidence type="ECO:0000256" key="1">
    <source>
        <dbReference type="SAM" id="MobiDB-lite"/>
    </source>
</evidence>
<gene>
    <name evidence="2" type="ORF">Vretimale_10557</name>
</gene>
<dbReference type="Proteomes" id="UP000722791">
    <property type="component" value="Unassembled WGS sequence"/>
</dbReference>
<feature type="compositionally biased region" description="Pro residues" evidence="1">
    <location>
        <begin position="151"/>
        <end position="161"/>
    </location>
</feature>
<dbReference type="AlphaFoldDB" id="A0A8J4LRD7"/>
<evidence type="ECO:0000313" key="3">
    <source>
        <dbReference type="Proteomes" id="UP000722791"/>
    </source>
</evidence>
<accession>A0A8J4LRD7</accession>
<comment type="caution">
    <text evidence="2">The sequence shown here is derived from an EMBL/GenBank/DDBJ whole genome shotgun (WGS) entry which is preliminary data.</text>
</comment>
<reference evidence="2" key="1">
    <citation type="journal article" date="2021" name="Proc. Natl. Acad. Sci. U.S.A.">
        <title>Three genomes in the algal genus Volvox reveal the fate of a haploid sex-determining region after a transition to homothallism.</title>
        <authorList>
            <person name="Yamamoto K."/>
            <person name="Hamaji T."/>
            <person name="Kawai-Toyooka H."/>
            <person name="Matsuzaki R."/>
            <person name="Takahashi F."/>
            <person name="Nishimura Y."/>
            <person name="Kawachi M."/>
            <person name="Noguchi H."/>
            <person name="Minakuchi Y."/>
            <person name="Umen J.G."/>
            <person name="Toyoda A."/>
            <person name="Nozaki H."/>
        </authorList>
    </citation>
    <scope>NUCLEOTIDE SEQUENCE</scope>
    <source>
        <strain evidence="2">NIES-3785</strain>
    </source>
</reference>
<protein>
    <submittedName>
        <fullName evidence="2">Uncharacterized protein</fullName>
    </submittedName>
</protein>
<feature type="region of interest" description="Disordered" evidence="1">
    <location>
        <begin position="135"/>
        <end position="170"/>
    </location>
</feature>
<feature type="compositionally biased region" description="Polar residues" evidence="1">
    <location>
        <begin position="135"/>
        <end position="150"/>
    </location>
</feature>
<organism evidence="2 3">
    <name type="scientific">Volvox reticuliferus</name>
    <dbReference type="NCBI Taxonomy" id="1737510"/>
    <lineage>
        <taxon>Eukaryota</taxon>
        <taxon>Viridiplantae</taxon>
        <taxon>Chlorophyta</taxon>
        <taxon>core chlorophytes</taxon>
        <taxon>Chlorophyceae</taxon>
        <taxon>CS clade</taxon>
        <taxon>Chlamydomonadales</taxon>
        <taxon>Volvocaceae</taxon>
        <taxon>Volvox</taxon>
    </lineage>
</organism>
<dbReference type="EMBL" id="BNCQ01000020">
    <property type="protein sequence ID" value="GIM06158.1"/>
    <property type="molecule type" value="Genomic_DNA"/>
</dbReference>
<name>A0A8J4LRD7_9CHLO</name>